<evidence type="ECO:0008006" key="3">
    <source>
        <dbReference type="Google" id="ProtNLM"/>
    </source>
</evidence>
<evidence type="ECO:0000313" key="1">
    <source>
        <dbReference type="EMBL" id="CAG5078284.1"/>
    </source>
</evidence>
<name>A0A916NFE0_9FLAO</name>
<dbReference type="PROSITE" id="PS51257">
    <property type="entry name" value="PROKAR_LIPOPROTEIN"/>
    <property type="match status" value="1"/>
</dbReference>
<evidence type="ECO:0000313" key="2">
    <source>
        <dbReference type="Proteomes" id="UP000683507"/>
    </source>
</evidence>
<sequence length="248" mass="26746">MKKIILSIAVASSLVMTSCDVLTEVADTAIGATTNGSGTAAPSLTNDEVIAGLKEALTVGIKNGAGMASKMDGFLKNSEIRLPFPPDAQKVKEKAIDLGLQNKVDEFETTLNRAAEEACKEAAPIFVDAIKNMSIADGFSILKGEDNAATNYLKDKTTASLKTAFAPKVQAAIDKVQLTKYWEPLTKAYNTSTMFSGKEEVNTDLNEYVTDRAISGLFLLVEKEEKKIRKDPVARVTDILQKVFSTLD</sequence>
<keyword evidence="2" id="KW-1185">Reference proteome</keyword>
<dbReference type="Proteomes" id="UP000683507">
    <property type="component" value="Chromosome"/>
</dbReference>
<organism evidence="1 2">
    <name type="scientific">Parvicella tangerina</name>
    <dbReference type="NCBI Taxonomy" id="2829795"/>
    <lineage>
        <taxon>Bacteria</taxon>
        <taxon>Pseudomonadati</taxon>
        <taxon>Bacteroidota</taxon>
        <taxon>Flavobacteriia</taxon>
        <taxon>Flavobacteriales</taxon>
        <taxon>Parvicellaceae</taxon>
        <taxon>Parvicella</taxon>
    </lineage>
</organism>
<reference evidence="1" key="1">
    <citation type="submission" date="2021-04" db="EMBL/GenBank/DDBJ databases">
        <authorList>
            <person name="Rodrigo-Torres L."/>
            <person name="Arahal R. D."/>
            <person name="Lucena T."/>
        </authorList>
    </citation>
    <scope>NUCLEOTIDE SEQUENCE</scope>
    <source>
        <strain evidence="1">AS29M-1</strain>
    </source>
</reference>
<dbReference type="InterPro" id="IPR025245">
    <property type="entry name" value="DUF4197"/>
</dbReference>
<dbReference type="Pfam" id="PF13852">
    <property type="entry name" value="DUF4197"/>
    <property type="match status" value="1"/>
</dbReference>
<dbReference type="EMBL" id="OU015584">
    <property type="protein sequence ID" value="CAG5078284.1"/>
    <property type="molecule type" value="Genomic_DNA"/>
</dbReference>
<proteinExistence type="predicted"/>
<dbReference type="AlphaFoldDB" id="A0A916NFE0"/>
<dbReference type="KEGG" id="ptan:CRYO30217_00630"/>
<dbReference type="RefSeq" id="WP_258540860.1">
    <property type="nucleotide sequence ID" value="NZ_OU015584.1"/>
</dbReference>
<accession>A0A916NFE0</accession>
<protein>
    <recommendedName>
        <fullName evidence="3">DUF4197 domain-containing protein</fullName>
    </recommendedName>
</protein>
<gene>
    <name evidence="1" type="ORF">CRYO30217_00630</name>
</gene>